<dbReference type="STRING" id="681398.PJIAN_4309"/>
<feature type="chain" id="PRO_5007905248" description="Lipoprotein" evidence="2">
    <location>
        <begin position="26"/>
        <end position="100"/>
    </location>
</feature>
<comment type="caution">
    <text evidence="3">The sequence shown here is derived from an EMBL/GenBank/DDBJ whole genome shotgun (WGS) entry which is preliminary data.</text>
</comment>
<name>A0A171AI01_9BACT</name>
<dbReference type="EMBL" id="BDCR01000004">
    <property type="protein sequence ID" value="GAT63768.1"/>
    <property type="molecule type" value="Genomic_DNA"/>
</dbReference>
<keyword evidence="1" id="KW-0472">Membrane</keyword>
<evidence type="ECO:0000313" key="4">
    <source>
        <dbReference type="Proteomes" id="UP000076586"/>
    </source>
</evidence>
<keyword evidence="1" id="KW-0812">Transmembrane</keyword>
<reference evidence="4" key="2">
    <citation type="journal article" date="2017" name="Genome Announc.">
        <title>Draft genome sequence of Paludibacter jiangxiensis NM7(T), a propionate-producing fermentative bacterium.</title>
        <authorList>
            <person name="Qiu Y.-L."/>
            <person name="Tourlousse D.M."/>
            <person name="Matsuura N."/>
            <person name="Ohashi A."/>
            <person name="Sekiguchi Y."/>
        </authorList>
    </citation>
    <scope>NUCLEOTIDE SEQUENCE [LARGE SCALE GENOMIC DNA]</scope>
    <source>
        <strain evidence="4">NM7</strain>
    </source>
</reference>
<evidence type="ECO:0000256" key="1">
    <source>
        <dbReference type="SAM" id="Phobius"/>
    </source>
</evidence>
<evidence type="ECO:0000313" key="3">
    <source>
        <dbReference type="EMBL" id="GAT63768.1"/>
    </source>
</evidence>
<keyword evidence="4" id="KW-1185">Reference proteome</keyword>
<sequence>MTKNRISLYIILLFCLLLTVSCAHKEVVDACLKGHTYGFWGGLWHGIIAPFDFIGMLFNKDVTMYAQNNNGSWYAFGFLIGSGGWGIIGGKGICRKKRCR</sequence>
<gene>
    <name evidence="3" type="ORF">PJIAN_4309</name>
</gene>
<accession>A0A171AI01</accession>
<protein>
    <recommendedName>
        <fullName evidence="5">Lipoprotein</fullName>
    </recommendedName>
</protein>
<dbReference type="Proteomes" id="UP000076586">
    <property type="component" value="Unassembled WGS sequence"/>
</dbReference>
<keyword evidence="2" id="KW-0732">Signal</keyword>
<evidence type="ECO:0008006" key="5">
    <source>
        <dbReference type="Google" id="ProtNLM"/>
    </source>
</evidence>
<keyword evidence="1" id="KW-1133">Transmembrane helix</keyword>
<proteinExistence type="predicted"/>
<reference evidence="4" key="1">
    <citation type="submission" date="2016-04" db="EMBL/GenBank/DDBJ databases">
        <title>Draft genome sequence of Paludibacter jiangxiensis strain NM7.</title>
        <authorList>
            <person name="Qiu Y."/>
            <person name="Matsuura N."/>
            <person name="Ohashi A."/>
            <person name="Tourlousse M.D."/>
            <person name="Sekiguchi Y."/>
        </authorList>
    </citation>
    <scope>NUCLEOTIDE SEQUENCE [LARGE SCALE GENOMIC DNA]</scope>
    <source>
        <strain evidence="4">NM7</strain>
    </source>
</reference>
<feature type="transmembrane region" description="Helical" evidence="1">
    <location>
        <begin position="73"/>
        <end position="94"/>
    </location>
</feature>
<dbReference type="AlphaFoldDB" id="A0A171AI01"/>
<dbReference type="RefSeq" id="WP_068705275.1">
    <property type="nucleotide sequence ID" value="NZ_BDCR01000004.1"/>
</dbReference>
<organism evidence="3 4">
    <name type="scientific">Paludibacter jiangxiensis</name>
    <dbReference type="NCBI Taxonomy" id="681398"/>
    <lineage>
        <taxon>Bacteria</taxon>
        <taxon>Pseudomonadati</taxon>
        <taxon>Bacteroidota</taxon>
        <taxon>Bacteroidia</taxon>
        <taxon>Bacteroidales</taxon>
        <taxon>Paludibacteraceae</taxon>
        <taxon>Paludibacter</taxon>
    </lineage>
</organism>
<dbReference type="OrthoDB" id="165386at2"/>
<evidence type="ECO:0000256" key="2">
    <source>
        <dbReference type="SAM" id="SignalP"/>
    </source>
</evidence>
<dbReference type="PROSITE" id="PS51257">
    <property type="entry name" value="PROKAR_LIPOPROTEIN"/>
    <property type="match status" value="1"/>
</dbReference>
<feature type="signal peptide" evidence="2">
    <location>
        <begin position="1"/>
        <end position="25"/>
    </location>
</feature>